<dbReference type="InterPro" id="IPR001753">
    <property type="entry name" value="Enoyl-CoA_hydra/iso"/>
</dbReference>
<dbReference type="EMBL" id="JAOANI010000022">
    <property type="protein sequence ID" value="MCT7360218.1"/>
    <property type="molecule type" value="Genomic_DNA"/>
</dbReference>
<evidence type="ECO:0000313" key="3">
    <source>
        <dbReference type="Proteomes" id="UP001147830"/>
    </source>
</evidence>
<organism evidence="2 3">
    <name type="scientific">Thalassolituus pacificus</name>
    <dbReference type="NCBI Taxonomy" id="2975440"/>
    <lineage>
        <taxon>Bacteria</taxon>
        <taxon>Pseudomonadati</taxon>
        <taxon>Pseudomonadota</taxon>
        <taxon>Gammaproteobacteria</taxon>
        <taxon>Oceanospirillales</taxon>
        <taxon>Oceanospirillaceae</taxon>
        <taxon>Thalassolituus</taxon>
    </lineage>
</organism>
<dbReference type="Gene3D" id="1.10.12.10">
    <property type="entry name" value="Lyase 2-enoyl-coa Hydratase, Chain A, domain 2"/>
    <property type="match status" value="1"/>
</dbReference>
<dbReference type="InterPro" id="IPR051683">
    <property type="entry name" value="Enoyl-CoA_Hydratase/Isomerase"/>
</dbReference>
<dbReference type="Proteomes" id="UP001147830">
    <property type="component" value="Unassembled WGS sequence"/>
</dbReference>
<sequence length="268" mass="28473">MEFTTLQLEQQPAVWRVRLNRPQLANAMSLTMVEELLALMNSAQQADCRVLVIEGNGDHFCAGGDIKDMQAAGGDSARLAEFNRAFGHMIETANRLPAVVICALKGAVMGGGFGLTCVSDLAIASSTARFALPETSLGILPAQIAPFVVQRIGLTQARRLALFGNRIHAEEALRLGIVHQLCADNDSLEAEVNNAIQQALKCAPAASAKTKALLHSVADAEQPLAQLLDQAAQDFAAAVMGEGREGAMAFMQKRPAAWAQAAVQEEKA</sequence>
<dbReference type="InterPro" id="IPR029045">
    <property type="entry name" value="ClpP/crotonase-like_dom_sf"/>
</dbReference>
<evidence type="ECO:0000256" key="1">
    <source>
        <dbReference type="ARBA" id="ARBA00005254"/>
    </source>
</evidence>
<evidence type="ECO:0000313" key="2">
    <source>
        <dbReference type="EMBL" id="MCT7360218.1"/>
    </source>
</evidence>
<name>A0A9X2WH74_9GAMM</name>
<dbReference type="CDD" id="cd06558">
    <property type="entry name" value="crotonase-like"/>
    <property type="match status" value="1"/>
</dbReference>
<keyword evidence="3" id="KW-1185">Reference proteome</keyword>
<dbReference type="GO" id="GO:0003824">
    <property type="term" value="F:catalytic activity"/>
    <property type="evidence" value="ECO:0007669"/>
    <property type="project" value="UniProtKB-ARBA"/>
</dbReference>
<dbReference type="InterPro" id="IPR014748">
    <property type="entry name" value="Enoyl-CoA_hydra_C"/>
</dbReference>
<dbReference type="Pfam" id="PF00378">
    <property type="entry name" value="ECH_1"/>
    <property type="match status" value="1"/>
</dbReference>
<dbReference type="RefSeq" id="WP_260977058.1">
    <property type="nucleotide sequence ID" value="NZ_JAOANI010000022.1"/>
</dbReference>
<protein>
    <submittedName>
        <fullName evidence="2">Enoyl-CoA hydratase-related protein</fullName>
    </submittedName>
</protein>
<dbReference type="SUPFAM" id="SSF52096">
    <property type="entry name" value="ClpP/crotonase"/>
    <property type="match status" value="1"/>
</dbReference>
<comment type="caution">
    <text evidence="2">The sequence shown here is derived from an EMBL/GenBank/DDBJ whole genome shotgun (WGS) entry which is preliminary data.</text>
</comment>
<reference evidence="2" key="2">
    <citation type="submission" date="2022-08" db="EMBL/GenBank/DDBJ databases">
        <authorList>
            <person name="Dong C."/>
        </authorList>
    </citation>
    <scope>NUCLEOTIDE SEQUENCE</scope>
    <source>
        <strain evidence="2">59MF3M-4</strain>
    </source>
</reference>
<dbReference type="PANTHER" id="PTHR42964:SF1">
    <property type="entry name" value="POLYKETIDE BIOSYNTHESIS ENOYL-COA HYDRATASE PKSH-RELATED"/>
    <property type="match status" value="1"/>
</dbReference>
<proteinExistence type="inferred from homology"/>
<dbReference type="GO" id="GO:0008300">
    <property type="term" value="P:isoprenoid catabolic process"/>
    <property type="evidence" value="ECO:0007669"/>
    <property type="project" value="TreeGrafter"/>
</dbReference>
<dbReference type="Gene3D" id="3.90.226.10">
    <property type="entry name" value="2-enoyl-CoA Hydratase, Chain A, domain 1"/>
    <property type="match status" value="1"/>
</dbReference>
<dbReference type="PANTHER" id="PTHR42964">
    <property type="entry name" value="ENOYL-COA HYDRATASE"/>
    <property type="match status" value="1"/>
</dbReference>
<accession>A0A9X2WH74</accession>
<comment type="similarity">
    <text evidence="1">Belongs to the enoyl-CoA hydratase/isomerase family.</text>
</comment>
<dbReference type="AlphaFoldDB" id="A0A9X2WH74"/>
<gene>
    <name evidence="2" type="ORF">NYR02_14445</name>
</gene>
<reference evidence="2" key="1">
    <citation type="journal article" date="2022" name="Front. Microbiol.">
        <title>Genome-based taxonomic rearrangement of Oceanobacter-related bacteria including the description of Thalassolituus hydrocarbonoclasticus sp. nov. and Thalassolituus pacificus sp. nov. and emended description of the genus Thalassolituus.</title>
        <authorList>
            <person name="Dong C."/>
            <person name="Wei L."/>
            <person name="Wang J."/>
            <person name="Lai Q."/>
            <person name="Huang Z."/>
            <person name="Shao Z."/>
        </authorList>
    </citation>
    <scope>NUCLEOTIDE SEQUENCE</scope>
    <source>
        <strain evidence="2">59MF3M-4</strain>
    </source>
</reference>